<proteinExistence type="predicted"/>
<reference evidence="1" key="1">
    <citation type="submission" date="2014-11" db="EMBL/GenBank/DDBJ databases">
        <authorList>
            <person name="Amaro Gonzalez C."/>
        </authorList>
    </citation>
    <scope>NUCLEOTIDE SEQUENCE</scope>
</reference>
<sequence length="49" mass="5813">MSHFNCLELITFQVELIMQHMPMKWPQADAHLTSANRQRERDDTTHSCI</sequence>
<reference evidence="1" key="2">
    <citation type="journal article" date="2015" name="Fish Shellfish Immunol.">
        <title>Early steps in the European eel (Anguilla anguilla)-Vibrio vulnificus interaction in the gills: Role of the RtxA13 toxin.</title>
        <authorList>
            <person name="Callol A."/>
            <person name="Pajuelo D."/>
            <person name="Ebbesson L."/>
            <person name="Teles M."/>
            <person name="MacKenzie S."/>
            <person name="Amaro C."/>
        </authorList>
    </citation>
    <scope>NUCLEOTIDE SEQUENCE</scope>
</reference>
<dbReference type="EMBL" id="GBXM01067188">
    <property type="protein sequence ID" value="JAH41389.1"/>
    <property type="molecule type" value="Transcribed_RNA"/>
</dbReference>
<dbReference type="AlphaFoldDB" id="A0A0E9SJ38"/>
<evidence type="ECO:0000313" key="1">
    <source>
        <dbReference type="EMBL" id="JAH41389.1"/>
    </source>
</evidence>
<accession>A0A0E9SJ38</accession>
<protein>
    <submittedName>
        <fullName evidence="1">Uncharacterized protein</fullName>
    </submittedName>
</protein>
<dbReference type="EMBL" id="GBXM01076298">
    <property type="protein sequence ID" value="JAH32279.1"/>
    <property type="molecule type" value="Transcribed_RNA"/>
</dbReference>
<name>A0A0E9SJ38_ANGAN</name>
<organism evidence="1">
    <name type="scientific">Anguilla anguilla</name>
    <name type="common">European freshwater eel</name>
    <name type="synonym">Muraena anguilla</name>
    <dbReference type="NCBI Taxonomy" id="7936"/>
    <lineage>
        <taxon>Eukaryota</taxon>
        <taxon>Metazoa</taxon>
        <taxon>Chordata</taxon>
        <taxon>Craniata</taxon>
        <taxon>Vertebrata</taxon>
        <taxon>Euteleostomi</taxon>
        <taxon>Actinopterygii</taxon>
        <taxon>Neopterygii</taxon>
        <taxon>Teleostei</taxon>
        <taxon>Anguilliformes</taxon>
        <taxon>Anguillidae</taxon>
        <taxon>Anguilla</taxon>
    </lineage>
</organism>